<accession>A0A919NPD4</accession>
<reference evidence="3" key="1">
    <citation type="submission" date="2021-01" db="EMBL/GenBank/DDBJ databases">
        <title>Whole genome shotgun sequence of Actinoplanes tereljensis NBRC 105297.</title>
        <authorList>
            <person name="Komaki H."/>
            <person name="Tamura T."/>
        </authorList>
    </citation>
    <scope>NUCLEOTIDE SEQUENCE</scope>
    <source>
        <strain evidence="3">NBRC 105297</strain>
    </source>
</reference>
<evidence type="ECO:0000313" key="4">
    <source>
        <dbReference type="Proteomes" id="UP000623608"/>
    </source>
</evidence>
<feature type="domain" description="Bacterial transcriptional activator" evidence="2">
    <location>
        <begin position="104"/>
        <end position="233"/>
    </location>
</feature>
<dbReference type="EMBL" id="BOMY01000028">
    <property type="protein sequence ID" value="GIF21437.1"/>
    <property type="molecule type" value="Genomic_DNA"/>
</dbReference>
<evidence type="ECO:0000259" key="2">
    <source>
        <dbReference type="SMART" id="SM01043"/>
    </source>
</evidence>
<name>A0A919NPD4_9ACTN</name>
<dbReference type="Proteomes" id="UP000623608">
    <property type="component" value="Unassembled WGS sequence"/>
</dbReference>
<dbReference type="InterPro" id="IPR051677">
    <property type="entry name" value="AfsR-DnrI-RedD_regulator"/>
</dbReference>
<dbReference type="PANTHER" id="PTHR35807">
    <property type="entry name" value="TRANSCRIPTIONAL REGULATOR REDD-RELATED"/>
    <property type="match status" value="1"/>
</dbReference>
<dbReference type="InterPro" id="IPR011990">
    <property type="entry name" value="TPR-like_helical_dom_sf"/>
</dbReference>
<comment type="caution">
    <text evidence="3">The sequence shown here is derived from an EMBL/GenBank/DDBJ whole genome shotgun (WGS) entry which is preliminary data.</text>
</comment>
<dbReference type="Pfam" id="PF03704">
    <property type="entry name" value="BTAD"/>
    <property type="match status" value="1"/>
</dbReference>
<dbReference type="AlphaFoldDB" id="A0A919NPD4"/>
<organism evidence="3 4">
    <name type="scientific">Paractinoplanes tereljensis</name>
    <dbReference type="NCBI Taxonomy" id="571912"/>
    <lineage>
        <taxon>Bacteria</taxon>
        <taxon>Bacillati</taxon>
        <taxon>Actinomycetota</taxon>
        <taxon>Actinomycetes</taxon>
        <taxon>Micromonosporales</taxon>
        <taxon>Micromonosporaceae</taxon>
        <taxon>Paractinoplanes</taxon>
    </lineage>
</organism>
<sequence length="576" mass="60638">MPSSRAESSDVGATIQLLGRPGIHRPGEQGPRPRGRKTWALLALASLSERPVPRHELVRMLFPDAGDAPAALRWSLSELRRGLRPDARIDGDPVALDLGRDTVVDAQQVLAGQADLDAGELLAGIDLTDCPEFDLWLSHQRERMAAALRASLRAAIDTRLAGHRPAEAVPLARRLVQLAPLEEQNHELLVRALAATGDRITAHAAASACAALFARELGVRPSPRVAAAGNAAWGLTVLPDGRRLLARLEVEAGKAALAAGATADGLERLRSAAAMAGELGDERVQGEAQAALGAAMVHSVALTEPAGVAALRRAAELARSTGDRATAATAGRELAFVALGSRAAAGSALLRAARELAGDDDGKLSAVLGVEAFALTDSGRAGPAAERFRRSIELADRAGEPRKAAWSLALLARGELIAGDLAAARDDIDRAMALVTAERWTAFQPFVLAIAAELDLHEGRLDEAGQRLAAAWTTAVRLGDPCWLSVTGRGLGLLAARRGNPAEAIRWLDGAYHRTTDRPPLICRWMDAATLDSICDVATAFRLPRARAAVAELASLGARARLPIYAARARAYQALS</sequence>
<dbReference type="Gene3D" id="1.25.40.10">
    <property type="entry name" value="Tetratricopeptide repeat domain"/>
    <property type="match status" value="2"/>
</dbReference>
<feature type="region of interest" description="Disordered" evidence="1">
    <location>
        <begin position="1"/>
        <end position="35"/>
    </location>
</feature>
<evidence type="ECO:0000256" key="1">
    <source>
        <dbReference type="SAM" id="MobiDB-lite"/>
    </source>
</evidence>
<dbReference type="SMART" id="SM01043">
    <property type="entry name" value="BTAD"/>
    <property type="match status" value="1"/>
</dbReference>
<gene>
    <name evidence="3" type="ORF">Ate02nite_41670</name>
</gene>
<dbReference type="InterPro" id="IPR005158">
    <property type="entry name" value="BTAD"/>
</dbReference>
<keyword evidence="4" id="KW-1185">Reference proteome</keyword>
<dbReference type="SUPFAM" id="SSF48452">
    <property type="entry name" value="TPR-like"/>
    <property type="match status" value="2"/>
</dbReference>
<proteinExistence type="predicted"/>
<protein>
    <recommendedName>
        <fullName evidence="2">Bacterial transcriptional activator domain-containing protein</fullName>
    </recommendedName>
</protein>
<evidence type="ECO:0000313" key="3">
    <source>
        <dbReference type="EMBL" id="GIF21437.1"/>
    </source>
</evidence>